<dbReference type="PROSITE" id="PS00018">
    <property type="entry name" value="EF_HAND_1"/>
    <property type="match status" value="1"/>
</dbReference>
<feature type="compositionally biased region" description="Polar residues" evidence="3">
    <location>
        <begin position="22"/>
        <end position="33"/>
    </location>
</feature>
<protein>
    <recommendedName>
        <fullName evidence="4">EF-hand domain-containing protein</fullName>
    </recommendedName>
</protein>
<evidence type="ECO:0000256" key="2">
    <source>
        <dbReference type="ARBA" id="ARBA00022837"/>
    </source>
</evidence>
<dbReference type="PANTHER" id="PTHR23048">
    <property type="entry name" value="MYOSIN LIGHT CHAIN 1, 3"/>
    <property type="match status" value="1"/>
</dbReference>
<dbReference type="InterPro" id="IPR018247">
    <property type="entry name" value="EF_Hand_1_Ca_BS"/>
</dbReference>
<dbReference type="SMART" id="SM00054">
    <property type="entry name" value="EFh"/>
    <property type="match status" value="1"/>
</dbReference>
<dbReference type="InterPro" id="IPR011992">
    <property type="entry name" value="EF-hand-dom_pair"/>
</dbReference>
<evidence type="ECO:0000256" key="3">
    <source>
        <dbReference type="SAM" id="MobiDB-lite"/>
    </source>
</evidence>
<dbReference type="InterPro" id="IPR002048">
    <property type="entry name" value="EF_hand_dom"/>
</dbReference>
<dbReference type="EMBL" id="JAODUP010000799">
    <property type="protein sequence ID" value="KAK2143929.1"/>
    <property type="molecule type" value="Genomic_DNA"/>
</dbReference>
<sequence length="146" mass="16724">MSRGTAEGSWMDADMADVRGQLETSSGQQQQNKVQDRRNQRRLTPRPSREGDLTVDQLTAEQVAEFKEAFALFDKDGDGTITYQELAHVMRGLGQNPTEEEVKTMIEEVDSDAELPYRGRFVLRRKQWFTIDIAPHPPPTSEWQEN</sequence>
<dbReference type="Pfam" id="PF13499">
    <property type="entry name" value="EF-hand_7"/>
    <property type="match status" value="1"/>
</dbReference>
<keyword evidence="2" id="KW-0106">Calcium</keyword>
<evidence type="ECO:0000313" key="6">
    <source>
        <dbReference type="Proteomes" id="UP001208570"/>
    </source>
</evidence>
<evidence type="ECO:0000256" key="1">
    <source>
        <dbReference type="ARBA" id="ARBA00022737"/>
    </source>
</evidence>
<gene>
    <name evidence="5" type="ORF">LSH36_799g01062</name>
</gene>
<comment type="caution">
    <text evidence="5">The sequence shown here is derived from an EMBL/GenBank/DDBJ whole genome shotgun (WGS) entry which is preliminary data.</text>
</comment>
<reference evidence="5" key="1">
    <citation type="journal article" date="2023" name="Mol. Biol. Evol.">
        <title>Third-Generation Sequencing Reveals the Adaptive Role of the Epigenome in Three Deep-Sea Polychaetes.</title>
        <authorList>
            <person name="Perez M."/>
            <person name="Aroh O."/>
            <person name="Sun Y."/>
            <person name="Lan Y."/>
            <person name="Juniper S.K."/>
            <person name="Young C.R."/>
            <person name="Angers B."/>
            <person name="Qian P.Y."/>
        </authorList>
    </citation>
    <scope>NUCLEOTIDE SEQUENCE</scope>
    <source>
        <strain evidence="5">P08H-3</strain>
    </source>
</reference>
<dbReference type="Gene3D" id="1.10.238.10">
    <property type="entry name" value="EF-hand"/>
    <property type="match status" value="1"/>
</dbReference>
<dbReference type="GO" id="GO:0005509">
    <property type="term" value="F:calcium ion binding"/>
    <property type="evidence" value="ECO:0007669"/>
    <property type="project" value="InterPro"/>
</dbReference>
<dbReference type="FunFam" id="1.10.238.10:FF:000527">
    <property type="entry name" value="Calmodulin-3"/>
    <property type="match status" value="1"/>
</dbReference>
<dbReference type="SUPFAM" id="SSF47473">
    <property type="entry name" value="EF-hand"/>
    <property type="match status" value="1"/>
</dbReference>
<keyword evidence="1" id="KW-0677">Repeat</keyword>
<evidence type="ECO:0000259" key="4">
    <source>
        <dbReference type="PROSITE" id="PS50222"/>
    </source>
</evidence>
<dbReference type="PROSITE" id="PS50222">
    <property type="entry name" value="EF_HAND_2"/>
    <property type="match status" value="1"/>
</dbReference>
<evidence type="ECO:0000313" key="5">
    <source>
        <dbReference type="EMBL" id="KAK2143929.1"/>
    </source>
</evidence>
<feature type="domain" description="EF-hand" evidence="4">
    <location>
        <begin position="61"/>
        <end position="96"/>
    </location>
</feature>
<accession>A0AAD9J061</accession>
<dbReference type="CDD" id="cd00051">
    <property type="entry name" value="EFh"/>
    <property type="match status" value="1"/>
</dbReference>
<dbReference type="Proteomes" id="UP001208570">
    <property type="component" value="Unassembled WGS sequence"/>
</dbReference>
<dbReference type="GO" id="GO:0016460">
    <property type="term" value="C:myosin II complex"/>
    <property type="evidence" value="ECO:0007669"/>
    <property type="project" value="TreeGrafter"/>
</dbReference>
<name>A0AAD9J061_9ANNE</name>
<feature type="region of interest" description="Disordered" evidence="3">
    <location>
        <begin position="1"/>
        <end position="54"/>
    </location>
</feature>
<dbReference type="AlphaFoldDB" id="A0AAD9J061"/>
<keyword evidence="6" id="KW-1185">Reference proteome</keyword>
<proteinExistence type="predicted"/>
<organism evidence="5 6">
    <name type="scientific">Paralvinella palmiformis</name>
    <dbReference type="NCBI Taxonomy" id="53620"/>
    <lineage>
        <taxon>Eukaryota</taxon>
        <taxon>Metazoa</taxon>
        <taxon>Spiralia</taxon>
        <taxon>Lophotrochozoa</taxon>
        <taxon>Annelida</taxon>
        <taxon>Polychaeta</taxon>
        <taxon>Sedentaria</taxon>
        <taxon>Canalipalpata</taxon>
        <taxon>Terebellida</taxon>
        <taxon>Terebelliformia</taxon>
        <taxon>Alvinellidae</taxon>
        <taxon>Paralvinella</taxon>
    </lineage>
</organism>
<dbReference type="PANTHER" id="PTHR23048:SF0">
    <property type="entry name" value="CALMODULIN LIKE 3"/>
    <property type="match status" value="1"/>
</dbReference>
<dbReference type="InterPro" id="IPR050230">
    <property type="entry name" value="CALM/Myosin/TropC-like"/>
</dbReference>